<dbReference type="GO" id="GO:0003676">
    <property type="term" value="F:nucleic acid binding"/>
    <property type="evidence" value="ECO:0007669"/>
    <property type="project" value="InterPro"/>
</dbReference>
<proteinExistence type="predicted"/>
<dbReference type="InterPro" id="IPR036397">
    <property type="entry name" value="RNaseH_sf"/>
</dbReference>
<dbReference type="PANTHER" id="PTHR12801:SF57">
    <property type="entry name" value="APOPTOSIS-ENHANCING NUCLEASE"/>
    <property type="match status" value="1"/>
</dbReference>
<name>A0A553N1F0_9TELE</name>
<dbReference type="STRING" id="623744.A0A553N1F0"/>
<dbReference type="AlphaFoldDB" id="A0A553N1F0"/>
<feature type="compositionally biased region" description="Polar residues" evidence="6">
    <location>
        <begin position="132"/>
        <end position="145"/>
    </location>
</feature>
<dbReference type="InterPro" id="IPR047021">
    <property type="entry name" value="REXO1/3/4-like"/>
</dbReference>
<dbReference type="GO" id="GO:0005730">
    <property type="term" value="C:nucleolus"/>
    <property type="evidence" value="ECO:0007669"/>
    <property type="project" value="UniProtKB-ARBA"/>
</dbReference>
<evidence type="ECO:0000256" key="2">
    <source>
        <dbReference type="ARBA" id="ARBA00022722"/>
    </source>
</evidence>
<dbReference type="InterPro" id="IPR012337">
    <property type="entry name" value="RNaseH-like_sf"/>
</dbReference>
<evidence type="ECO:0000313" key="9">
    <source>
        <dbReference type="Proteomes" id="UP000316079"/>
    </source>
</evidence>
<evidence type="ECO:0000256" key="1">
    <source>
        <dbReference type="ARBA" id="ARBA00004123"/>
    </source>
</evidence>
<dbReference type="FunFam" id="3.30.420.10:FF:000007">
    <property type="entry name" value="Interferon-stimulated exonuclease gene 20"/>
    <property type="match status" value="1"/>
</dbReference>
<dbReference type="GO" id="GO:0004527">
    <property type="term" value="F:exonuclease activity"/>
    <property type="evidence" value="ECO:0007669"/>
    <property type="project" value="UniProtKB-KW"/>
</dbReference>
<evidence type="ECO:0000256" key="6">
    <source>
        <dbReference type="SAM" id="MobiDB-lite"/>
    </source>
</evidence>
<keyword evidence="3" id="KW-0378">Hydrolase</keyword>
<keyword evidence="4" id="KW-0269">Exonuclease</keyword>
<evidence type="ECO:0000313" key="8">
    <source>
        <dbReference type="EMBL" id="TRY59256.1"/>
    </source>
</evidence>
<reference evidence="8 9" key="1">
    <citation type="journal article" date="2019" name="Sci. Data">
        <title>Hybrid genome assembly and annotation of Danionella translucida.</title>
        <authorList>
            <person name="Kadobianskyi M."/>
            <person name="Schulze L."/>
            <person name="Schuelke M."/>
            <person name="Judkewitz B."/>
        </authorList>
    </citation>
    <scope>NUCLEOTIDE SEQUENCE [LARGE SCALE GENOMIC DNA]</scope>
    <source>
        <strain evidence="8 9">Bolton</strain>
    </source>
</reference>
<evidence type="ECO:0000256" key="4">
    <source>
        <dbReference type="ARBA" id="ARBA00022839"/>
    </source>
</evidence>
<dbReference type="SMART" id="SM00479">
    <property type="entry name" value="EXOIII"/>
    <property type="match status" value="1"/>
</dbReference>
<dbReference type="InterPro" id="IPR013520">
    <property type="entry name" value="Ribonucl_H"/>
</dbReference>
<dbReference type="EMBL" id="SRMA01027136">
    <property type="protein sequence ID" value="TRY59256.1"/>
    <property type="molecule type" value="Genomic_DNA"/>
</dbReference>
<evidence type="ECO:0000259" key="7">
    <source>
        <dbReference type="SMART" id="SM00479"/>
    </source>
</evidence>
<evidence type="ECO:0000256" key="5">
    <source>
        <dbReference type="ARBA" id="ARBA00023242"/>
    </source>
</evidence>
<feature type="domain" description="Exonuclease" evidence="7">
    <location>
        <begin position="153"/>
        <end position="319"/>
    </location>
</feature>
<dbReference type="Gene3D" id="3.30.420.10">
    <property type="entry name" value="Ribonuclease H-like superfamily/Ribonuclease H"/>
    <property type="match status" value="1"/>
</dbReference>
<keyword evidence="5" id="KW-0539">Nucleus</keyword>
<dbReference type="PANTHER" id="PTHR12801">
    <property type="entry name" value="RNA EXONUCLEASE REXO1 / RECO3 FAMILY MEMBER-RELATED"/>
    <property type="match status" value="1"/>
</dbReference>
<protein>
    <recommendedName>
        <fullName evidence="7">Exonuclease domain-containing protein</fullName>
    </recommendedName>
</protein>
<comment type="caution">
    <text evidence="8">The sequence shown here is derived from an EMBL/GenBank/DDBJ whole genome shotgun (WGS) entry which is preliminary data.</text>
</comment>
<gene>
    <name evidence="8" type="ORF">DNTS_034181</name>
</gene>
<sequence>MFRTLLVVFTGPRVHRDVKRCGNMFGFHMEHSNHQGLDLNIYKSDSISETTNVPNEKLLKLQKRDERTTTRMEYHEASCIGKQGEKRKPLEDLADYTKHRILSDFDSEKSDNTVFKRVCVESDSWEGDSGFCSENSPPTSGRSSPNAGIDHCRLVALDCEMVGTGPGGRWNEVARCSIVDYVGNVIYDKYILPQRPVTDYRTRWSGIRKHHLADAVPFKQAQTEIISLLRGKIVVGHALFNDFEVLDISVVPHMIRDTLSCRWLQELYHPSGTCKASLKKLALRLLNRTIQVGKKGHCSIEDALAALHLYKLVEDQWEKDFLSIPLDSNTDHCSKPQALEHFLQDQYWQ</sequence>
<keyword evidence="9" id="KW-1185">Reference proteome</keyword>
<dbReference type="Proteomes" id="UP000316079">
    <property type="component" value="Unassembled WGS sequence"/>
</dbReference>
<dbReference type="SUPFAM" id="SSF53098">
    <property type="entry name" value="Ribonuclease H-like"/>
    <property type="match status" value="1"/>
</dbReference>
<organism evidence="8 9">
    <name type="scientific">Danionella cerebrum</name>
    <dbReference type="NCBI Taxonomy" id="2873325"/>
    <lineage>
        <taxon>Eukaryota</taxon>
        <taxon>Metazoa</taxon>
        <taxon>Chordata</taxon>
        <taxon>Craniata</taxon>
        <taxon>Vertebrata</taxon>
        <taxon>Euteleostomi</taxon>
        <taxon>Actinopterygii</taxon>
        <taxon>Neopterygii</taxon>
        <taxon>Teleostei</taxon>
        <taxon>Ostariophysi</taxon>
        <taxon>Cypriniformes</taxon>
        <taxon>Danionidae</taxon>
        <taxon>Danioninae</taxon>
        <taxon>Danionella</taxon>
    </lineage>
</organism>
<keyword evidence="2" id="KW-0540">Nuclease</keyword>
<dbReference type="OrthoDB" id="16516at2759"/>
<accession>A0A553N1F0</accession>
<comment type="subcellular location">
    <subcellularLocation>
        <location evidence="1">Nucleus</location>
    </subcellularLocation>
</comment>
<dbReference type="Pfam" id="PF00929">
    <property type="entry name" value="RNase_T"/>
    <property type="match status" value="1"/>
</dbReference>
<feature type="region of interest" description="Disordered" evidence="6">
    <location>
        <begin position="125"/>
        <end position="145"/>
    </location>
</feature>
<evidence type="ECO:0000256" key="3">
    <source>
        <dbReference type="ARBA" id="ARBA00022801"/>
    </source>
</evidence>